<evidence type="ECO:0000256" key="1">
    <source>
        <dbReference type="SAM" id="SignalP"/>
    </source>
</evidence>
<protein>
    <submittedName>
        <fullName evidence="2">Uncharacterized protein</fullName>
    </submittedName>
</protein>
<dbReference type="EMBL" id="KN846958">
    <property type="protein sequence ID" value="KIW69306.1"/>
    <property type="molecule type" value="Genomic_DNA"/>
</dbReference>
<proteinExistence type="predicted"/>
<dbReference type="STRING" id="5601.A0A0D2FRX6"/>
<evidence type="ECO:0000313" key="3">
    <source>
        <dbReference type="Proteomes" id="UP000054266"/>
    </source>
</evidence>
<dbReference type="Proteomes" id="UP000054266">
    <property type="component" value="Unassembled WGS sequence"/>
</dbReference>
<accession>A0A0D2FRX6</accession>
<name>A0A0D2FRX6_9EURO</name>
<dbReference type="EMBL" id="KN846958">
    <property type="protein sequence ID" value="KIW69305.1"/>
    <property type="molecule type" value="Genomic_DNA"/>
</dbReference>
<dbReference type="HOGENOM" id="CLU_2249804_0_0_1"/>
<gene>
    <name evidence="2" type="ORF">PV04_05187</name>
</gene>
<organism evidence="2 3">
    <name type="scientific">Phialophora macrospora</name>
    <dbReference type="NCBI Taxonomy" id="1851006"/>
    <lineage>
        <taxon>Eukaryota</taxon>
        <taxon>Fungi</taxon>
        <taxon>Dikarya</taxon>
        <taxon>Ascomycota</taxon>
        <taxon>Pezizomycotina</taxon>
        <taxon>Eurotiomycetes</taxon>
        <taxon>Chaetothyriomycetidae</taxon>
        <taxon>Chaetothyriales</taxon>
        <taxon>Herpotrichiellaceae</taxon>
        <taxon>Phialophora</taxon>
    </lineage>
</organism>
<dbReference type="AlphaFoldDB" id="A0A0D2FRX6"/>
<keyword evidence="1" id="KW-0732">Signal</keyword>
<feature type="chain" id="PRO_5007395343" evidence="1">
    <location>
        <begin position="19"/>
        <end position="104"/>
    </location>
</feature>
<dbReference type="SUPFAM" id="SSF51338">
    <property type="entry name" value="Composite domain of metallo-dependent hydrolases"/>
    <property type="match status" value="1"/>
</dbReference>
<keyword evidence="3" id="KW-1185">Reference proteome</keyword>
<feature type="signal peptide" evidence="1">
    <location>
        <begin position="1"/>
        <end position="18"/>
    </location>
</feature>
<reference evidence="2 3" key="1">
    <citation type="submission" date="2015-01" db="EMBL/GenBank/DDBJ databases">
        <title>The Genome Sequence of Capronia semiimmersa CBS27337.</title>
        <authorList>
            <consortium name="The Broad Institute Genomics Platform"/>
            <person name="Cuomo C."/>
            <person name="de Hoog S."/>
            <person name="Gorbushina A."/>
            <person name="Stielow B."/>
            <person name="Teixiera M."/>
            <person name="Abouelleil A."/>
            <person name="Chapman S.B."/>
            <person name="Priest M."/>
            <person name="Young S.K."/>
            <person name="Wortman J."/>
            <person name="Nusbaum C."/>
            <person name="Birren B."/>
        </authorList>
    </citation>
    <scope>NUCLEOTIDE SEQUENCE [LARGE SCALE GENOMIC DNA]</scope>
    <source>
        <strain evidence="2 3">CBS 27337</strain>
    </source>
</reference>
<dbReference type="Gene3D" id="2.30.40.10">
    <property type="entry name" value="Urease, subunit C, domain 1"/>
    <property type="match status" value="1"/>
</dbReference>
<sequence>MFVALLATRLATSTIAQASSFLFHGAITIAFDESASRMSVLRNSSLLVQNDHVASLNRNSVLSVLPSSTEYVDVTGKITTPGSINTHHLLGQTVFKTFAPNTLS</sequence>
<dbReference type="InterPro" id="IPR011059">
    <property type="entry name" value="Metal-dep_hydrolase_composite"/>
</dbReference>
<dbReference type="GO" id="GO:0016810">
    <property type="term" value="F:hydrolase activity, acting on carbon-nitrogen (but not peptide) bonds"/>
    <property type="evidence" value="ECO:0007669"/>
    <property type="project" value="InterPro"/>
</dbReference>
<evidence type="ECO:0000313" key="2">
    <source>
        <dbReference type="EMBL" id="KIW69305.1"/>
    </source>
</evidence>